<dbReference type="STRING" id="715226.ABI_24560"/>
<dbReference type="InterPro" id="IPR036388">
    <property type="entry name" value="WH-like_DNA-bd_sf"/>
</dbReference>
<dbReference type="Pfam" id="PF12802">
    <property type="entry name" value="MarR_2"/>
    <property type="match status" value="1"/>
</dbReference>
<feature type="domain" description="HTH marR-type" evidence="4">
    <location>
        <begin position="18"/>
        <end position="150"/>
    </location>
</feature>
<dbReference type="Proteomes" id="UP000006512">
    <property type="component" value="Unassembled WGS sequence"/>
</dbReference>
<keyword evidence="1" id="KW-0805">Transcription regulation</keyword>
<keyword evidence="3" id="KW-0804">Transcription</keyword>
<sequence>MKKKTSAAVDIDPAELLESQIGFQLRLAQLAVFGEIIDRMKEIGLRPVDLSVLMLIEAEPGLRQHVIGDRLKIQRPNVVALIDALEGRGLVERKVDKKDRRANQLALTKSGAALLAQAKAIQRQHLERMHRFLEGVDIDNFMKGLRQLAAMPVREADEA</sequence>
<dbReference type="HOGENOM" id="CLU_083287_4_1_5"/>
<dbReference type="EMBL" id="GL883078">
    <property type="protein sequence ID" value="EGF91043.1"/>
    <property type="molecule type" value="Genomic_DNA"/>
</dbReference>
<dbReference type="Gene3D" id="1.10.10.10">
    <property type="entry name" value="Winged helix-like DNA-binding domain superfamily/Winged helix DNA-binding domain"/>
    <property type="match status" value="1"/>
</dbReference>
<evidence type="ECO:0000313" key="6">
    <source>
        <dbReference type="Proteomes" id="UP000006512"/>
    </source>
</evidence>
<keyword evidence="2" id="KW-0238">DNA-binding</keyword>
<dbReference type="InterPro" id="IPR036390">
    <property type="entry name" value="WH_DNA-bd_sf"/>
</dbReference>
<evidence type="ECO:0000256" key="1">
    <source>
        <dbReference type="ARBA" id="ARBA00023015"/>
    </source>
</evidence>
<proteinExistence type="predicted"/>
<dbReference type="GO" id="GO:0003700">
    <property type="term" value="F:DNA-binding transcription factor activity"/>
    <property type="evidence" value="ECO:0007669"/>
    <property type="project" value="InterPro"/>
</dbReference>
<protein>
    <submittedName>
        <fullName evidence="5">MarR family protein</fullName>
    </submittedName>
</protein>
<evidence type="ECO:0000256" key="3">
    <source>
        <dbReference type="ARBA" id="ARBA00023163"/>
    </source>
</evidence>
<evidence type="ECO:0000313" key="5">
    <source>
        <dbReference type="EMBL" id="EGF91043.1"/>
    </source>
</evidence>
<evidence type="ECO:0000256" key="2">
    <source>
        <dbReference type="ARBA" id="ARBA00023125"/>
    </source>
</evidence>
<name>F4QNY5_9CAUL</name>
<reference evidence="6" key="1">
    <citation type="submission" date="2011-03" db="EMBL/GenBank/DDBJ databases">
        <title>Draft genome sequence of Brevundimonas diminuta.</title>
        <authorList>
            <person name="Brown P.J.B."/>
            <person name="Buechlein A."/>
            <person name="Hemmerich C."/>
            <person name="Brun Y.V."/>
        </authorList>
    </citation>
    <scope>NUCLEOTIDE SEQUENCE [LARGE SCALE GENOMIC DNA]</scope>
    <source>
        <strain evidence="6">C19</strain>
    </source>
</reference>
<dbReference type="PROSITE" id="PS50995">
    <property type="entry name" value="HTH_MARR_2"/>
    <property type="match status" value="1"/>
</dbReference>
<dbReference type="AlphaFoldDB" id="F4QNY5"/>
<accession>F4QNY5</accession>
<dbReference type="GO" id="GO:0003677">
    <property type="term" value="F:DNA binding"/>
    <property type="evidence" value="ECO:0007669"/>
    <property type="project" value="UniProtKB-KW"/>
</dbReference>
<dbReference type="PANTHER" id="PTHR42756:SF1">
    <property type="entry name" value="TRANSCRIPTIONAL REPRESSOR OF EMRAB OPERON"/>
    <property type="match status" value="1"/>
</dbReference>
<dbReference type="PRINTS" id="PR00598">
    <property type="entry name" value="HTHMARR"/>
</dbReference>
<keyword evidence="6" id="KW-1185">Reference proteome</keyword>
<dbReference type="InterPro" id="IPR000835">
    <property type="entry name" value="HTH_MarR-typ"/>
</dbReference>
<dbReference type="SMART" id="SM00347">
    <property type="entry name" value="HTH_MARR"/>
    <property type="match status" value="1"/>
</dbReference>
<dbReference type="eggNOG" id="COG1846">
    <property type="taxonomic scope" value="Bacteria"/>
</dbReference>
<organism evidence="5 6">
    <name type="scientific">Asticcacaulis biprosthecium C19</name>
    <dbReference type="NCBI Taxonomy" id="715226"/>
    <lineage>
        <taxon>Bacteria</taxon>
        <taxon>Pseudomonadati</taxon>
        <taxon>Pseudomonadota</taxon>
        <taxon>Alphaproteobacteria</taxon>
        <taxon>Caulobacterales</taxon>
        <taxon>Caulobacteraceae</taxon>
        <taxon>Asticcacaulis</taxon>
    </lineage>
</organism>
<dbReference type="RefSeq" id="WP_006273229.1">
    <property type="nucleotide sequence ID" value="NZ_GL883078.1"/>
</dbReference>
<dbReference type="PANTHER" id="PTHR42756">
    <property type="entry name" value="TRANSCRIPTIONAL REGULATOR, MARR"/>
    <property type="match status" value="1"/>
</dbReference>
<evidence type="ECO:0000259" key="4">
    <source>
        <dbReference type="PROSITE" id="PS50995"/>
    </source>
</evidence>
<dbReference type="SUPFAM" id="SSF46785">
    <property type="entry name" value="Winged helix' DNA-binding domain"/>
    <property type="match status" value="1"/>
</dbReference>
<gene>
    <name evidence="5" type="ORF">ABI_24560</name>
</gene>